<organism evidence="1 2">
    <name type="scientific">Allomyces macrogynus (strain ATCC 38327)</name>
    <name type="common">Allomyces javanicus var. macrogynus</name>
    <dbReference type="NCBI Taxonomy" id="578462"/>
    <lineage>
        <taxon>Eukaryota</taxon>
        <taxon>Fungi</taxon>
        <taxon>Fungi incertae sedis</taxon>
        <taxon>Blastocladiomycota</taxon>
        <taxon>Blastocladiomycetes</taxon>
        <taxon>Blastocladiales</taxon>
        <taxon>Blastocladiaceae</taxon>
        <taxon>Allomyces</taxon>
    </lineage>
</organism>
<sequence length="295" mass="31462">MRYIIAPPRYPVADFHHNIVIIGDDHALGVGDWVTPGEHSGAVGRLRALVDPTRANARGVAKHSWGAINRGVAKSTTTEWVPGVGKCAIVADLIAAVGETVPFQALLGPGPDNPAPSDPPAAADWAARWTPHMSLTRAGPAVKRFQMRMVVDAMAARIATAAPAPFTVQLGALALRCNADRTRVFLCLDAVAGTPKLRAIHRAVDAGLRAFRQSAASGALRADEEPPTDEHAFHVSIAWAPIDSDVEEVVPREALDAIAKRHASGLWAHLLAVDCVEVSVGHVEHTIWLGVKRRQ</sequence>
<gene>
    <name evidence="1" type="ORF">AMAG_18275</name>
</gene>
<accession>A0A0L0S7V6</accession>
<protein>
    <recommendedName>
        <fullName evidence="3">U6 snRNA phosphodiesterase</fullName>
    </recommendedName>
</protein>
<proteinExistence type="predicted"/>
<dbReference type="GO" id="GO:0004518">
    <property type="term" value="F:nuclease activity"/>
    <property type="evidence" value="ECO:0007669"/>
    <property type="project" value="InterPro"/>
</dbReference>
<reference evidence="1 2" key="1">
    <citation type="submission" date="2009-11" db="EMBL/GenBank/DDBJ databases">
        <title>Annotation of Allomyces macrogynus ATCC 38327.</title>
        <authorList>
            <consortium name="The Broad Institute Genome Sequencing Platform"/>
            <person name="Russ C."/>
            <person name="Cuomo C."/>
            <person name="Burger G."/>
            <person name="Gray M.W."/>
            <person name="Holland P.W.H."/>
            <person name="King N."/>
            <person name="Lang F.B.F."/>
            <person name="Roger A.J."/>
            <person name="Ruiz-Trillo I."/>
            <person name="Young S.K."/>
            <person name="Zeng Q."/>
            <person name="Gargeya S."/>
            <person name="Fitzgerald M."/>
            <person name="Haas B."/>
            <person name="Abouelleil A."/>
            <person name="Alvarado L."/>
            <person name="Arachchi H.M."/>
            <person name="Berlin A."/>
            <person name="Chapman S.B."/>
            <person name="Gearin G."/>
            <person name="Goldberg J."/>
            <person name="Griggs A."/>
            <person name="Gujja S."/>
            <person name="Hansen M."/>
            <person name="Heiman D."/>
            <person name="Howarth C."/>
            <person name="Larimer J."/>
            <person name="Lui A."/>
            <person name="MacDonald P.J.P."/>
            <person name="McCowen C."/>
            <person name="Montmayeur A."/>
            <person name="Murphy C."/>
            <person name="Neiman D."/>
            <person name="Pearson M."/>
            <person name="Priest M."/>
            <person name="Roberts A."/>
            <person name="Saif S."/>
            <person name="Shea T."/>
            <person name="Sisk P."/>
            <person name="Stolte C."/>
            <person name="Sykes S."/>
            <person name="Wortman J."/>
            <person name="Nusbaum C."/>
            <person name="Birren B."/>
        </authorList>
    </citation>
    <scope>NUCLEOTIDE SEQUENCE [LARGE SCALE GENOMIC DNA]</scope>
    <source>
        <strain evidence="1 2">ATCC 38327</strain>
    </source>
</reference>
<evidence type="ECO:0008006" key="3">
    <source>
        <dbReference type="Google" id="ProtNLM"/>
    </source>
</evidence>
<name>A0A0L0S7V6_ALLM3</name>
<dbReference type="OrthoDB" id="49151at2759"/>
<evidence type="ECO:0000313" key="1">
    <source>
        <dbReference type="EMBL" id="KNE58577.1"/>
    </source>
</evidence>
<dbReference type="GO" id="GO:0034477">
    <property type="term" value="P:U6 snRNA 3'-end processing"/>
    <property type="evidence" value="ECO:0007669"/>
    <property type="project" value="InterPro"/>
</dbReference>
<reference evidence="2" key="2">
    <citation type="submission" date="2009-11" db="EMBL/GenBank/DDBJ databases">
        <title>The Genome Sequence of Allomyces macrogynus strain ATCC 38327.</title>
        <authorList>
            <consortium name="The Broad Institute Genome Sequencing Platform"/>
            <person name="Russ C."/>
            <person name="Cuomo C."/>
            <person name="Shea T."/>
            <person name="Young S.K."/>
            <person name="Zeng Q."/>
            <person name="Koehrsen M."/>
            <person name="Haas B."/>
            <person name="Borodovsky M."/>
            <person name="Guigo R."/>
            <person name="Alvarado L."/>
            <person name="Berlin A."/>
            <person name="Borenstein D."/>
            <person name="Chen Z."/>
            <person name="Engels R."/>
            <person name="Freedman E."/>
            <person name="Gellesch M."/>
            <person name="Goldberg J."/>
            <person name="Griggs A."/>
            <person name="Gujja S."/>
            <person name="Heiman D."/>
            <person name="Hepburn T."/>
            <person name="Howarth C."/>
            <person name="Jen D."/>
            <person name="Larson L."/>
            <person name="Lewis B."/>
            <person name="Mehta T."/>
            <person name="Park D."/>
            <person name="Pearson M."/>
            <person name="Roberts A."/>
            <person name="Saif S."/>
            <person name="Shenoy N."/>
            <person name="Sisk P."/>
            <person name="Stolte C."/>
            <person name="Sykes S."/>
            <person name="Walk T."/>
            <person name="White J."/>
            <person name="Yandava C."/>
            <person name="Burger G."/>
            <person name="Gray M.W."/>
            <person name="Holland P.W.H."/>
            <person name="King N."/>
            <person name="Lang F.B.F."/>
            <person name="Roger A.J."/>
            <person name="Ruiz-Trillo I."/>
            <person name="Lander E."/>
            <person name="Nusbaum C."/>
        </authorList>
    </citation>
    <scope>NUCLEOTIDE SEQUENCE [LARGE SCALE GENOMIC DNA]</scope>
    <source>
        <strain evidence="2">ATCC 38327</strain>
    </source>
</reference>
<dbReference type="AlphaFoldDB" id="A0A0L0S7V6"/>
<dbReference type="Gene3D" id="3.90.1140.10">
    <property type="entry name" value="Cyclic phosphodiesterase"/>
    <property type="match status" value="1"/>
</dbReference>
<dbReference type="Pfam" id="PF09749">
    <property type="entry name" value="HVSL"/>
    <property type="match status" value="1"/>
</dbReference>
<evidence type="ECO:0000313" key="2">
    <source>
        <dbReference type="Proteomes" id="UP000054350"/>
    </source>
</evidence>
<dbReference type="InterPro" id="IPR027521">
    <property type="entry name" value="Usb1"/>
</dbReference>
<dbReference type="Proteomes" id="UP000054350">
    <property type="component" value="Unassembled WGS sequence"/>
</dbReference>
<dbReference type="EMBL" id="GG745333">
    <property type="protein sequence ID" value="KNE58577.1"/>
    <property type="molecule type" value="Genomic_DNA"/>
</dbReference>
<keyword evidence="2" id="KW-1185">Reference proteome</keyword>
<dbReference type="VEuPathDB" id="FungiDB:AMAG_18275"/>